<reference evidence="4 5" key="1">
    <citation type="submission" date="2019-10" db="EMBL/GenBank/DDBJ databases">
        <authorList>
            <person name="Palmer J.M."/>
        </authorList>
    </citation>
    <scope>NUCLEOTIDE SEQUENCE [LARGE SCALE GENOMIC DNA]</scope>
    <source>
        <strain evidence="4 5">TWF694</strain>
    </source>
</reference>
<comment type="caution">
    <text evidence="4">The sequence shown here is derived from an EMBL/GenBank/DDBJ whole genome shotgun (WGS) entry which is preliminary data.</text>
</comment>
<keyword evidence="5" id="KW-1185">Reference proteome</keyword>
<dbReference type="InterPro" id="IPR012462">
    <property type="entry name" value="UFSP1/2_DUB_cat"/>
</dbReference>
<feature type="compositionally biased region" description="Acidic residues" evidence="2">
    <location>
        <begin position="173"/>
        <end position="185"/>
    </location>
</feature>
<dbReference type="Proteomes" id="UP001365542">
    <property type="component" value="Unassembled WGS sequence"/>
</dbReference>
<feature type="compositionally biased region" description="Basic and acidic residues" evidence="2">
    <location>
        <begin position="218"/>
        <end position="236"/>
    </location>
</feature>
<dbReference type="Pfam" id="PF07910">
    <property type="entry name" value="Peptidase_C78"/>
    <property type="match status" value="1"/>
</dbReference>
<feature type="compositionally biased region" description="Basic and acidic residues" evidence="2">
    <location>
        <begin position="283"/>
        <end position="293"/>
    </location>
</feature>
<evidence type="ECO:0000259" key="3">
    <source>
        <dbReference type="Pfam" id="PF07910"/>
    </source>
</evidence>
<dbReference type="AlphaFoldDB" id="A0AAV9XJ70"/>
<dbReference type="Gene3D" id="3.90.70.130">
    <property type="match status" value="1"/>
</dbReference>
<feature type="region of interest" description="Disordered" evidence="2">
    <location>
        <begin position="173"/>
        <end position="253"/>
    </location>
</feature>
<feature type="region of interest" description="Disordered" evidence="2">
    <location>
        <begin position="50"/>
        <end position="69"/>
    </location>
</feature>
<feature type="compositionally biased region" description="Basic and acidic residues" evidence="2">
    <location>
        <begin position="300"/>
        <end position="314"/>
    </location>
</feature>
<feature type="region of interest" description="Disordered" evidence="2">
    <location>
        <begin position="108"/>
        <end position="139"/>
    </location>
</feature>
<sequence>MAFSSFRPSRPRVPEIACPLCTYTADDPHIIQLHFEAVHDRPRSVALAAATVATSSKPPPPPPKPENLRRQIKYKVSLVDEDPYDPFKYQIPNNNSQEVVGHPVYREEPPARLPYRGSSSSAARPAPRPAAPSVDSSESELEYIPCEWKGCGEPVSLMELEEHIAMHEEMMEGVDDPDNDYIDDDLPPKNTTAGQRERQGEALMEASSKKRHHTKKVGPSDRLRKKIGQMERRLESEAQSQDGELISKADYDDDDEDVVKIQKITEEVESSNLSDDDNMSTSKEYDIISKGDITEDDEKEASSELEKSKEETKKDKHRGHHHHHHSGKKLQKQGHGGYESTEPRRNPKRSTPSVASVSSVASSWVHKPRFKKSELGPYANEKRMPDWLKDALKAGGKEVIVKYIGTDGHIHIRKSYENETAHLIPVIRQLLNLDPNVAKAYLCHPCVKHVFKEHHGANGFCGYRNIQMLASYCRKNLVPGCERLFEERIPTVIQIQKWIENAWDMGINAHAREETGGILYTRKYIGSSEVEAMFTSFGTATIPRQFSEPNQQANALRHVFNYFTAGYEQDSDKVVQTDKPPIYFQHHGHSMTIVGIEQYKDGTLCFICFDPMFSPSQNIKALVGQKRLRANISHGKLLKPFRRGGPYLKRYKIFEMVELAPFTEPESSLYE</sequence>
<evidence type="ECO:0000313" key="5">
    <source>
        <dbReference type="Proteomes" id="UP001365542"/>
    </source>
</evidence>
<gene>
    <name evidence="4" type="ORF">TWF694_007384</name>
</gene>
<proteinExistence type="predicted"/>
<feature type="domain" description="UFSP1/2/DUB catalytic" evidence="3">
    <location>
        <begin position="439"/>
        <end position="657"/>
    </location>
</feature>
<dbReference type="EMBL" id="JAVHJO010000003">
    <property type="protein sequence ID" value="KAK6541581.1"/>
    <property type="molecule type" value="Genomic_DNA"/>
</dbReference>
<name>A0AAV9XJ70_9PEZI</name>
<feature type="region of interest" description="Disordered" evidence="2">
    <location>
        <begin position="268"/>
        <end position="355"/>
    </location>
</feature>
<accession>A0AAV9XJ70</accession>
<evidence type="ECO:0000313" key="4">
    <source>
        <dbReference type="EMBL" id="KAK6541581.1"/>
    </source>
</evidence>
<evidence type="ECO:0000256" key="2">
    <source>
        <dbReference type="SAM" id="MobiDB-lite"/>
    </source>
</evidence>
<evidence type="ECO:0000256" key="1">
    <source>
        <dbReference type="ARBA" id="ARBA00022801"/>
    </source>
</evidence>
<protein>
    <recommendedName>
        <fullName evidence="3">UFSP1/2/DUB catalytic domain-containing protein</fullName>
    </recommendedName>
</protein>
<dbReference type="GO" id="GO:0016787">
    <property type="term" value="F:hydrolase activity"/>
    <property type="evidence" value="ECO:0007669"/>
    <property type="project" value="UniProtKB-KW"/>
</dbReference>
<feature type="compositionally biased region" description="Basic residues" evidence="2">
    <location>
        <begin position="315"/>
        <end position="332"/>
    </location>
</feature>
<keyword evidence="1" id="KW-0378">Hydrolase</keyword>
<organism evidence="4 5">
    <name type="scientific">Orbilia ellipsospora</name>
    <dbReference type="NCBI Taxonomy" id="2528407"/>
    <lineage>
        <taxon>Eukaryota</taxon>
        <taxon>Fungi</taxon>
        <taxon>Dikarya</taxon>
        <taxon>Ascomycota</taxon>
        <taxon>Pezizomycotina</taxon>
        <taxon>Orbiliomycetes</taxon>
        <taxon>Orbiliales</taxon>
        <taxon>Orbiliaceae</taxon>
        <taxon>Orbilia</taxon>
    </lineage>
</organism>